<feature type="transmembrane region" description="Helical" evidence="8">
    <location>
        <begin position="27"/>
        <end position="50"/>
    </location>
</feature>
<evidence type="ECO:0000256" key="2">
    <source>
        <dbReference type="ARBA" id="ARBA00006175"/>
    </source>
</evidence>
<dbReference type="GO" id="GO:0015250">
    <property type="term" value="F:water channel activity"/>
    <property type="evidence" value="ECO:0007669"/>
    <property type="project" value="TreeGrafter"/>
</dbReference>
<protein>
    <submittedName>
        <fullName evidence="9">Uncharacterized protein</fullName>
    </submittedName>
</protein>
<evidence type="ECO:0000256" key="7">
    <source>
        <dbReference type="RuleBase" id="RU000477"/>
    </source>
</evidence>
<keyword evidence="5 8" id="KW-1133">Transmembrane helix</keyword>
<dbReference type="SUPFAM" id="SSF81338">
    <property type="entry name" value="Aquaporin-like"/>
    <property type="match status" value="1"/>
</dbReference>
<accession>A0AAD9KSG7</accession>
<dbReference type="PROSITE" id="PS00221">
    <property type="entry name" value="MIP"/>
    <property type="match status" value="1"/>
</dbReference>
<keyword evidence="6 8" id="KW-0472">Membrane</keyword>
<dbReference type="GO" id="GO:0015204">
    <property type="term" value="F:urea transmembrane transporter activity"/>
    <property type="evidence" value="ECO:0007669"/>
    <property type="project" value="TreeGrafter"/>
</dbReference>
<dbReference type="Gene3D" id="1.20.1080.10">
    <property type="entry name" value="Glycerol uptake facilitator protein"/>
    <property type="match status" value="1"/>
</dbReference>
<organism evidence="9 10">
    <name type="scientific">Ridgeia piscesae</name>
    <name type="common">Tubeworm</name>
    <dbReference type="NCBI Taxonomy" id="27915"/>
    <lineage>
        <taxon>Eukaryota</taxon>
        <taxon>Metazoa</taxon>
        <taxon>Spiralia</taxon>
        <taxon>Lophotrochozoa</taxon>
        <taxon>Annelida</taxon>
        <taxon>Polychaeta</taxon>
        <taxon>Sedentaria</taxon>
        <taxon>Canalipalpata</taxon>
        <taxon>Sabellida</taxon>
        <taxon>Siboglinidae</taxon>
        <taxon>Ridgeia</taxon>
    </lineage>
</organism>
<dbReference type="NCBIfam" id="TIGR00861">
    <property type="entry name" value="MIP"/>
    <property type="match status" value="1"/>
</dbReference>
<sequence>MGESHFARCQRKVASRLKITNVLIREGLAECLGTFLLVIFIDASVAQWILGKEAFGDFLSVNIASGIGLTIGIYAAGGVSGGHLNPAVSLAMSILGRLSWRKLPVYMLGQYLGAFLASALLYAVYYDGLVAYDGGERAVSGETATAGIWTTFPAAFLGAGNGLLDQIVGTALLMLGILAVVDPSNLCPSRGLTPIAIGSVLAALGMAFGMNFGFAVNPARDFAPRVFVAVAGWGGAAFSFRSYAFWIPMFRASYRCSGRVRCVSAVRRTALSRP</sequence>
<dbReference type="GO" id="GO:0015254">
    <property type="term" value="F:glycerol channel activity"/>
    <property type="evidence" value="ECO:0007669"/>
    <property type="project" value="TreeGrafter"/>
</dbReference>
<feature type="transmembrane region" description="Helical" evidence="8">
    <location>
        <begin position="105"/>
        <end position="125"/>
    </location>
</feature>
<dbReference type="InterPro" id="IPR000425">
    <property type="entry name" value="MIP"/>
</dbReference>
<feature type="transmembrane region" description="Helical" evidence="8">
    <location>
        <begin position="193"/>
        <end position="214"/>
    </location>
</feature>
<dbReference type="PRINTS" id="PR02019">
    <property type="entry name" value="AQUAPORIN7"/>
</dbReference>
<comment type="subcellular location">
    <subcellularLocation>
        <location evidence="1">Membrane</location>
        <topology evidence="1">Multi-pass membrane protein</topology>
    </subcellularLocation>
</comment>
<dbReference type="PANTHER" id="PTHR43829:SF29">
    <property type="entry name" value="AQUAPORIN 9"/>
    <property type="match status" value="1"/>
</dbReference>
<keyword evidence="10" id="KW-1185">Reference proteome</keyword>
<dbReference type="InterPro" id="IPR023271">
    <property type="entry name" value="Aquaporin-like"/>
</dbReference>
<feature type="transmembrane region" description="Helical" evidence="8">
    <location>
        <begin position="62"/>
        <end position="84"/>
    </location>
</feature>
<comment type="caution">
    <text evidence="9">The sequence shown here is derived from an EMBL/GenBank/DDBJ whole genome shotgun (WGS) entry which is preliminary data.</text>
</comment>
<evidence type="ECO:0000256" key="1">
    <source>
        <dbReference type="ARBA" id="ARBA00004141"/>
    </source>
</evidence>
<dbReference type="Pfam" id="PF00230">
    <property type="entry name" value="MIP"/>
    <property type="match status" value="1"/>
</dbReference>
<comment type="similarity">
    <text evidence="2 7">Belongs to the MIP/aquaporin (TC 1.A.8) family.</text>
</comment>
<keyword evidence="4 7" id="KW-0812">Transmembrane</keyword>
<evidence type="ECO:0000256" key="6">
    <source>
        <dbReference type="ARBA" id="ARBA00023136"/>
    </source>
</evidence>
<dbReference type="PANTHER" id="PTHR43829">
    <property type="entry name" value="AQUAPORIN OR AQUAGLYCEROPORIN RELATED"/>
    <property type="match status" value="1"/>
</dbReference>
<dbReference type="AlphaFoldDB" id="A0AAD9KSG7"/>
<gene>
    <name evidence="9" type="ORF">NP493_656g00030</name>
</gene>
<feature type="transmembrane region" description="Helical" evidence="8">
    <location>
        <begin position="226"/>
        <end position="246"/>
    </location>
</feature>
<proteinExistence type="inferred from homology"/>
<dbReference type="Proteomes" id="UP001209878">
    <property type="component" value="Unassembled WGS sequence"/>
</dbReference>
<evidence type="ECO:0000256" key="3">
    <source>
        <dbReference type="ARBA" id="ARBA00022448"/>
    </source>
</evidence>
<dbReference type="FunFam" id="1.20.1080.10:FF:000064">
    <property type="entry name" value="Uncharacterized protein"/>
    <property type="match status" value="1"/>
</dbReference>
<dbReference type="PRINTS" id="PR00783">
    <property type="entry name" value="MINTRINSICP"/>
</dbReference>
<name>A0AAD9KSG7_RIDPI</name>
<reference evidence="9" key="1">
    <citation type="journal article" date="2023" name="Mol. Biol. Evol.">
        <title>Third-Generation Sequencing Reveals the Adaptive Role of the Epigenome in Three Deep-Sea Polychaetes.</title>
        <authorList>
            <person name="Perez M."/>
            <person name="Aroh O."/>
            <person name="Sun Y."/>
            <person name="Lan Y."/>
            <person name="Juniper S.K."/>
            <person name="Young C.R."/>
            <person name="Angers B."/>
            <person name="Qian P.Y."/>
        </authorList>
    </citation>
    <scope>NUCLEOTIDE SEQUENCE</scope>
    <source>
        <strain evidence="9">R07B-5</strain>
    </source>
</reference>
<evidence type="ECO:0000256" key="8">
    <source>
        <dbReference type="SAM" id="Phobius"/>
    </source>
</evidence>
<dbReference type="EMBL" id="JAODUO010000656">
    <property type="protein sequence ID" value="KAK2176549.1"/>
    <property type="molecule type" value="Genomic_DNA"/>
</dbReference>
<evidence type="ECO:0000313" key="9">
    <source>
        <dbReference type="EMBL" id="KAK2176549.1"/>
    </source>
</evidence>
<evidence type="ECO:0000256" key="4">
    <source>
        <dbReference type="ARBA" id="ARBA00022692"/>
    </source>
</evidence>
<keyword evidence="3 7" id="KW-0813">Transport</keyword>
<evidence type="ECO:0000256" key="5">
    <source>
        <dbReference type="ARBA" id="ARBA00022989"/>
    </source>
</evidence>
<dbReference type="CDD" id="cd00333">
    <property type="entry name" value="MIP"/>
    <property type="match status" value="1"/>
</dbReference>
<dbReference type="InterPro" id="IPR050363">
    <property type="entry name" value="MIP/Aquaporin"/>
</dbReference>
<feature type="transmembrane region" description="Helical" evidence="8">
    <location>
        <begin position="163"/>
        <end position="181"/>
    </location>
</feature>
<dbReference type="InterPro" id="IPR022357">
    <property type="entry name" value="MIP_CS"/>
</dbReference>
<dbReference type="GO" id="GO:0016323">
    <property type="term" value="C:basolateral plasma membrane"/>
    <property type="evidence" value="ECO:0007669"/>
    <property type="project" value="TreeGrafter"/>
</dbReference>
<evidence type="ECO:0000313" key="10">
    <source>
        <dbReference type="Proteomes" id="UP001209878"/>
    </source>
</evidence>